<protein>
    <submittedName>
        <fullName evidence="2">Uncharacterized protein C9orf131 homolog</fullName>
    </submittedName>
</protein>
<feature type="non-terminal residue" evidence="2">
    <location>
        <position position="1"/>
    </location>
</feature>
<keyword evidence="1" id="KW-1185">Reference proteome</keyword>
<dbReference type="Proteomes" id="UP000694863">
    <property type="component" value="Unplaced"/>
</dbReference>
<dbReference type="RefSeq" id="XP_045145314.1">
    <property type="nucleotide sequence ID" value="XM_045289379.1"/>
</dbReference>
<evidence type="ECO:0000313" key="1">
    <source>
        <dbReference type="Proteomes" id="UP000694863"/>
    </source>
</evidence>
<accession>A0AC55D0P8</accession>
<name>A0AC55D0P8_ECHTE</name>
<proteinExistence type="predicted"/>
<evidence type="ECO:0000313" key="2">
    <source>
        <dbReference type="RefSeq" id="XP_045145314.1"/>
    </source>
</evidence>
<organism evidence="1 2">
    <name type="scientific">Echinops telfairi</name>
    <name type="common">Lesser hedgehog tenrec</name>
    <dbReference type="NCBI Taxonomy" id="9371"/>
    <lineage>
        <taxon>Eukaryota</taxon>
        <taxon>Metazoa</taxon>
        <taxon>Chordata</taxon>
        <taxon>Craniata</taxon>
        <taxon>Vertebrata</taxon>
        <taxon>Euteleostomi</taxon>
        <taxon>Mammalia</taxon>
        <taxon>Eutheria</taxon>
        <taxon>Afrotheria</taxon>
        <taxon>Tenrecidae</taxon>
        <taxon>Tenrecinae</taxon>
        <taxon>Echinops</taxon>
    </lineage>
</organism>
<reference evidence="2" key="1">
    <citation type="submission" date="2025-08" db="UniProtKB">
        <authorList>
            <consortium name="RefSeq"/>
        </authorList>
    </citation>
    <scope>IDENTIFICATION</scope>
</reference>
<sequence>LEFTRWFTSKVWQIRRWWYLGRWPQFQPCCSGDKLQSKGLPLLYRVVFLDWLWKQKSKEEEEEEEEEVEKDVSLGPLKPYSPPEDVPIEEQTTITTGQPSCGSEAFPKAPETPEQMLTEPLCPSRSFPTFHILTKLPARHRTASGKCLQQRKKQLFWGLPTLHSEFLEATFLNVAGCTPLKLSTGPIFFNNFAFLPKSNLLLPQSCPTTQLPIHQVHTMEDLEGLGPDPELPPPLVLSPALHIQPLPAGHKGALSSTETHAQLLLEQRDTPGISKDQALHPQPELQRTSLSKNLPSSEAWQGVPWDPSLQQLTLDSCLASPLYPSSPLEVLTRLEPLSRTMEHSENFRDSESAVLVPSPTLASLTELQEVNPLGNLSGSTALWEAMGHRENAQISKPPTSTPCHPQGTSALTIPPEYETQWRSTTHRESLKAFKPPVPAPCQCQVSFSKRHEANSEERLSPPKDFWRTTIQREYPQSSEFPAPVLHFPPGPQPELHRDSTLGDPSGCEGQSGDREKSGNPWIFEPTDLDLNSGSVHFPKIHETRLACVPLGSEASQDIQKKNVGVSADPFSSLSPPSSSLLESAGMGSQGTLPDSKALWESMGQRENLWVSKFPGPPHSPPLAPLLESYRRNSMEGLPGSEASRDLEHSSNSRAVEPESLVLNPHPALVLESKSFRVNPIGVLFDSQALCGDMERRKNSWISELPGCSFPQGLHGVSFQRIQSDSGFVRVVMEQKNSCTPGGGLSPPLNSVSMSHINEPIGNPWDYMPMGQVVEQKENYWATELPASAFSPTFVLPPEGYIDWEFVWRKVQQREVPQGSSPPVGDPLQPMLWPSTLGETLKIKPTYSDLLTREAGPGAKVESLPDQEEAGPKMPTHPRVQTWQWSRELLRLKYLQQSRALGRSQSFCSSPTASCTIPVSWELFSCPPQQAHPPNPGPYSARCSFQRAQGTVPQSPTVQASRCHHPHTTKQMSDKGGSVKRGMVAQAQEPCVHMKAGNQCQGLRVPSNPKASVSEEKLSKASSALLSAKKRDYPKKARLYHRRDAGLVSSTRTGRIPSGQTQRPVGVLGNRLSQRSQPKMQHSLHSMLPQMSLPKTEGPHNMDKARMEVGGIPNSQHCKHYKHHLSSPSQAPLARALQGVLAKCLSTLRPQPTKSNQQREGW</sequence>
<gene>
    <name evidence="2" type="primary">CUNH9orf131</name>
</gene>